<dbReference type="EMBL" id="BARU01020095">
    <property type="protein sequence ID" value="GAH60212.1"/>
    <property type="molecule type" value="Genomic_DNA"/>
</dbReference>
<organism evidence="2">
    <name type="scientific">marine sediment metagenome</name>
    <dbReference type="NCBI Taxonomy" id="412755"/>
    <lineage>
        <taxon>unclassified sequences</taxon>
        <taxon>metagenomes</taxon>
        <taxon>ecological metagenomes</taxon>
    </lineage>
</organism>
<feature type="transmembrane region" description="Helical" evidence="1">
    <location>
        <begin position="146"/>
        <end position="167"/>
    </location>
</feature>
<feature type="transmembrane region" description="Helical" evidence="1">
    <location>
        <begin position="120"/>
        <end position="140"/>
    </location>
</feature>
<dbReference type="PANTHER" id="PTHR40044:SF1">
    <property type="entry name" value="INTEGRAL MEMBRANE PROTEIN"/>
    <property type="match status" value="1"/>
</dbReference>
<gene>
    <name evidence="2" type="ORF">S03H2_33032</name>
</gene>
<evidence type="ECO:0008006" key="3">
    <source>
        <dbReference type="Google" id="ProtNLM"/>
    </source>
</evidence>
<proteinExistence type="predicted"/>
<dbReference type="Pfam" id="PF06177">
    <property type="entry name" value="QueT"/>
    <property type="match status" value="1"/>
</dbReference>
<name>X1GSQ8_9ZZZZ</name>
<keyword evidence="1" id="KW-1133">Transmembrane helix</keyword>
<keyword evidence="1" id="KW-0812">Transmembrane</keyword>
<sequence length="175" mass="19407">MISPEQNDSEKSTSTFFTKNTLSLRVALTAITAALYVTLGYVFQPISFLGLQFRVAELIVGMCILFPIEGLIGNVIGVFFVNLTSPLGPIDLISCIVNVPALYCIVFFRDKKFLKYLGGILYAIIISIYVAIVLNLVFMLPIWLMFVQVLIAEAILASLGILLFDIIRIRLGHNI</sequence>
<dbReference type="AlphaFoldDB" id="X1GSQ8"/>
<feature type="transmembrane region" description="Helical" evidence="1">
    <location>
        <begin position="55"/>
        <end position="81"/>
    </location>
</feature>
<evidence type="ECO:0000256" key="1">
    <source>
        <dbReference type="SAM" id="Phobius"/>
    </source>
</evidence>
<keyword evidence="1" id="KW-0472">Membrane</keyword>
<accession>X1GSQ8</accession>
<dbReference type="Gene3D" id="1.10.1760.20">
    <property type="match status" value="1"/>
</dbReference>
<dbReference type="InterPro" id="IPR010387">
    <property type="entry name" value="QueT"/>
</dbReference>
<feature type="transmembrane region" description="Helical" evidence="1">
    <location>
        <begin position="22"/>
        <end position="43"/>
    </location>
</feature>
<comment type="caution">
    <text evidence="2">The sequence shown here is derived from an EMBL/GenBank/DDBJ whole genome shotgun (WGS) entry which is preliminary data.</text>
</comment>
<dbReference type="PANTHER" id="PTHR40044">
    <property type="entry name" value="INTEGRAL MEMBRANE PROTEIN-RELATED"/>
    <property type="match status" value="1"/>
</dbReference>
<protein>
    <recommendedName>
        <fullName evidence="3">QueT transporter family protein</fullName>
    </recommendedName>
</protein>
<evidence type="ECO:0000313" key="2">
    <source>
        <dbReference type="EMBL" id="GAH60212.1"/>
    </source>
</evidence>
<reference evidence="2" key="1">
    <citation type="journal article" date="2014" name="Front. Microbiol.">
        <title>High frequency of phylogenetically diverse reductive dehalogenase-homologous genes in deep subseafloor sedimentary metagenomes.</title>
        <authorList>
            <person name="Kawai M."/>
            <person name="Futagami T."/>
            <person name="Toyoda A."/>
            <person name="Takaki Y."/>
            <person name="Nishi S."/>
            <person name="Hori S."/>
            <person name="Arai W."/>
            <person name="Tsubouchi T."/>
            <person name="Morono Y."/>
            <person name="Uchiyama I."/>
            <person name="Ito T."/>
            <person name="Fujiyama A."/>
            <person name="Inagaki F."/>
            <person name="Takami H."/>
        </authorList>
    </citation>
    <scope>NUCLEOTIDE SEQUENCE</scope>
    <source>
        <strain evidence="2">Expedition CK06-06</strain>
    </source>
</reference>
<feature type="transmembrane region" description="Helical" evidence="1">
    <location>
        <begin position="87"/>
        <end position="108"/>
    </location>
</feature>